<gene>
    <name evidence="1" type="ORF">POCTA_138.1.T0530137</name>
</gene>
<evidence type="ECO:0000313" key="2">
    <source>
        <dbReference type="Proteomes" id="UP000683925"/>
    </source>
</evidence>
<name>A0A8S1UW26_PAROT</name>
<accession>A0A8S1UW26</accession>
<dbReference type="AlphaFoldDB" id="A0A8S1UW26"/>
<dbReference type="Proteomes" id="UP000683925">
    <property type="component" value="Unassembled WGS sequence"/>
</dbReference>
<sequence>MLNQYGWNLLQHPIVLQIQANTTSFSLVDLPPQARKAKLYICLQSGHCQGDSTVTWIFSTKVEMIKISGLPCAQNAWSVNSENIAIRLDEKKLLKQVDREIFHQAAFQSQLKLQDINELIQVYCIKQLIFINCESKVRYFKFWNQAHLVKLAYYLGQHQKQFYFIQFVSKLVKK</sequence>
<keyword evidence="2" id="KW-1185">Reference proteome</keyword>
<proteinExistence type="predicted"/>
<evidence type="ECO:0000313" key="1">
    <source>
        <dbReference type="EMBL" id="CAD8169298.1"/>
    </source>
</evidence>
<reference evidence="1" key="1">
    <citation type="submission" date="2021-01" db="EMBL/GenBank/DDBJ databases">
        <authorList>
            <consortium name="Genoscope - CEA"/>
            <person name="William W."/>
        </authorList>
    </citation>
    <scope>NUCLEOTIDE SEQUENCE</scope>
</reference>
<protein>
    <submittedName>
        <fullName evidence="1">Uncharacterized protein</fullName>
    </submittedName>
</protein>
<organism evidence="1 2">
    <name type="scientific">Paramecium octaurelia</name>
    <dbReference type="NCBI Taxonomy" id="43137"/>
    <lineage>
        <taxon>Eukaryota</taxon>
        <taxon>Sar</taxon>
        <taxon>Alveolata</taxon>
        <taxon>Ciliophora</taxon>
        <taxon>Intramacronucleata</taxon>
        <taxon>Oligohymenophorea</taxon>
        <taxon>Peniculida</taxon>
        <taxon>Parameciidae</taxon>
        <taxon>Paramecium</taxon>
    </lineage>
</organism>
<dbReference type="EMBL" id="CAJJDP010000053">
    <property type="protein sequence ID" value="CAD8169298.1"/>
    <property type="molecule type" value="Genomic_DNA"/>
</dbReference>
<comment type="caution">
    <text evidence="1">The sequence shown here is derived from an EMBL/GenBank/DDBJ whole genome shotgun (WGS) entry which is preliminary data.</text>
</comment>